<proteinExistence type="predicted"/>
<dbReference type="SUPFAM" id="SSF56112">
    <property type="entry name" value="Protein kinase-like (PK-like)"/>
    <property type="match status" value="1"/>
</dbReference>
<dbReference type="PANTHER" id="PTHR22603:SF66">
    <property type="entry name" value="ETHANOLAMINE KINASE"/>
    <property type="match status" value="1"/>
</dbReference>
<evidence type="ECO:0000259" key="2">
    <source>
        <dbReference type="Pfam" id="PF01636"/>
    </source>
</evidence>
<reference evidence="3 4" key="1">
    <citation type="submission" date="2019-08" db="EMBL/GenBank/DDBJ databases">
        <title>Deep-cultivation of Planctomycetes and their phenomic and genomic characterization uncovers novel biology.</title>
        <authorList>
            <person name="Wiegand S."/>
            <person name="Jogler M."/>
            <person name="Boedeker C."/>
            <person name="Pinto D."/>
            <person name="Vollmers J."/>
            <person name="Rivas-Marin E."/>
            <person name="Kohn T."/>
            <person name="Peeters S.H."/>
            <person name="Heuer A."/>
            <person name="Rast P."/>
            <person name="Oberbeckmann S."/>
            <person name="Bunk B."/>
            <person name="Jeske O."/>
            <person name="Meyerdierks A."/>
            <person name="Storesund J.E."/>
            <person name="Kallscheuer N."/>
            <person name="Luecker S."/>
            <person name="Lage O.M."/>
            <person name="Pohl T."/>
            <person name="Merkel B.J."/>
            <person name="Hornburger P."/>
            <person name="Mueller R.-W."/>
            <person name="Bruemmer F."/>
            <person name="Labrenz M."/>
            <person name="Spormann A.M."/>
            <person name="Op den Camp H."/>
            <person name="Overmann J."/>
            <person name="Amann R."/>
            <person name="Jetten M.S.M."/>
            <person name="Mascher T."/>
            <person name="Medema M.H."/>
            <person name="Devos D.P."/>
            <person name="Kaster A.-K."/>
            <person name="Ovreas L."/>
            <person name="Rohde M."/>
            <person name="Galperin M.Y."/>
            <person name="Jogler C."/>
        </authorList>
    </citation>
    <scope>NUCLEOTIDE SEQUENCE [LARGE SCALE GENOMIC DNA]</scope>
    <source>
        <strain evidence="3 4">OJF2</strain>
    </source>
</reference>
<dbReference type="Pfam" id="PF01636">
    <property type="entry name" value="APH"/>
    <property type="match status" value="1"/>
</dbReference>
<gene>
    <name evidence="3" type="ORF">OJF2_75120</name>
</gene>
<dbReference type="Gene3D" id="3.90.1200.10">
    <property type="match status" value="1"/>
</dbReference>
<name>A0A5B9WE96_9BACT</name>
<dbReference type="GO" id="GO:0004305">
    <property type="term" value="F:ethanolamine kinase activity"/>
    <property type="evidence" value="ECO:0007669"/>
    <property type="project" value="TreeGrafter"/>
</dbReference>
<keyword evidence="3" id="KW-0418">Kinase</keyword>
<dbReference type="GO" id="GO:0006646">
    <property type="term" value="P:phosphatidylethanolamine biosynthetic process"/>
    <property type="evidence" value="ECO:0007669"/>
    <property type="project" value="TreeGrafter"/>
</dbReference>
<evidence type="ECO:0000313" key="3">
    <source>
        <dbReference type="EMBL" id="QEH38902.1"/>
    </source>
</evidence>
<feature type="domain" description="Aminoglycoside phosphotransferase" evidence="2">
    <location>
        <begin position="22"/>
        <end position="232"/>
    </location>
</feature>
<evidence type="ECO:0000256" key="1">
    <source>
        <dbReference type="SAM" id="MobiDB-lite"/>
    </source>
</evidence>
<dbReference type="OrthoDB" id="9803871at2"/>
<dbReference type="KEGG" id="agv:OJF2_75120"/>
<dbReference type="CDD" id="cd05151">
    <property type="entry name" value="ChoK-like"/>
    <property type="match status" value="1"/>
</dbReference>
<dbReference type="EMBL" id="CP042997">
    <property type="protein sequence ID" value="QEH38902.1"/>
    <property type="molecule type" value="Genomic_DNA"/>
</dbReference>
<dbReference type="PANTHER" id="PTHR22603">
    <property type="entry name" value="CHOLINE/ETHANOALAMINE KINASE"/>
    <property type="match status" value="1"/>
</dbReference>
<keyword evidence="4" id="KW-1185">Reference proteome</keyword>
<keyword evidence="3" id="KW-0808">Transferase</keyword>
<accession>A0A5B9WE96</accession>
<dbReference type="Gene3D" id="3.30.200.20">
    <property type="entry name" value="Phosphorylase Kinase, domain 1"/>
    <property type="match status" value="1"/>
</dbReference>
<dbReference type="Proteomes" id="UP000324233">
    <property type="component" value="Chromosome"/>
</dbReference>
<protein>
    <submittedName>
        <fullName evidence="3">Thiamine kinase</fullName>
    </submittedName>
</protein>
<organism evidence="3 4">
    <name type="scientific">Aquisphaera giovannonii</name>
    <dbReference type="NCBI Taxonomy" id="406548"/>
    <lineage>
        <taxon>Bacteria</taxon>
        <taxon>Pseudomonadati</taxon>
        <taxon>Planctomycetota</taxon>
        <taxon>Planctomycetia</taxon>
        <taxon>Isosphaerales</taxon>
        <taxon>Isosphaeraceae</taxon>
        <taxon>Aquisphaera</taxon>
    </lineage>
</organism>
<dbReference type="InterPro" id="IPR011009">
    <property type="entry name" value="Kinase-like_dom_sf"/>
</dbReference>
<dbReference type="InterPro" id="IPR002575">
    <property type="entry name" value="Aminoglycoside_PTrfase"/>
</dbReference>
<sequence>MTTSIDQVLDRIPAWSGRSPVATPLAGGLTNRIYRVDVAGASYVVRIPGEDTHLLAIDRGNELHNTRAAAETGISPRVVHHIPDLDVLVLEYIDAETMTAATMHRPGRPAQLAGALRRLHAGPRFRDDFDMFRITRRYLHICRERRIRIPDDYLDALPHVARIEAAFARRPLPTVPCHNDLLAANILDDGRRLWLIDFEYSGNNDPTFELGNTCQELGYDEPRIAELCASYFGEPQPEMLARMRLNMVLSDIGWTLWSAIQAAVSAIEFDFWSWVDERWDRARAAVDSADFARWLQTLEAAGAIESPRPSPVAGPSTRGDGIEAPRL</sequence>
<evidence type="ECO:0000313" key="4">
    <source>
        <dbReference type="Proteomes" id="UP000324233"/>
    </source>
</evidence>
<dbReference type="RefSeq" id="WP_148598286.1">
    <property type="nucleotide sequence ID" value="NZ_CP042997.1"/>
</dbReference>
<feature type="region of interest" description="Disordered" evidence="1">
    <location>
        <begin position="305"/>
        <end position="327"/>
    </location>
</feature>
<dbReference type="GO" id="GO:0005737">
    <property type="term" value="C:cytoplasm"/>
    <property type="evidence" value="ECO:0007669"/>
    <property type="project" value="TreeGrafter"/>
</dbReference>
<dbReference type="AlphaFoldDB" id="A0A5B9WE96"/>